<dbReference type="InterPro" id="IPR001944">
    <property type="entry name" value="Glycoside_Hdrlase_35"/>
</dbReference>
<dbReference type="SUPFAM" id="SSF51445">
    <property type="entry name" value="(Trans)glycosidases"/>
    <property type="match status" value="1"/>
</dbReference>
<proteinExistence type="inferred from homology"/>
<dbReference type="Pfam" id="PF21467">
    <property type="entry name" value="BetaGal_gal-bd"/>
    <property type="match status" value="1"/>
</dbReference>
<feature type="domain" description="Glycoside hydrolase 35 catalytic" evidence="4">
    <location>
        <begin position="12"/>
        <end position="320"/>
    </location>
</feature>
<dbReference type="Gene3D" id="3.20.20.80">
    <property type="entry name" value="Glycosidases"/>
    <property type="match status" value="1"/>
</dbReference>
<dbReference type="Gene3D" id="2.60.120.260">
    <property type="entry name" value="Galactose-binding domain-like"/>
    <property type="match status" value="2"/>
</dbReference>
<dbReference type="InterPro" id="IPR031330">
    <property type="entry name" value="Gly_Hdrlase_35_cat"/>
</dbReference>
<keyword evidence="8" id="KW-1185">Reference proteome</keyword>
<evidence type="ECO:0000313" key="8">
    <source>
        <dbReference type="Proteomes" id="UP001321543"/>
    </source>
</evidence>
<keyword evidence="2" id="KW-0378">Hydrolase</keyword>
<keyword evidence="3" id="KW-0326">Glycosidase</keyword>
<evidence type="ECO:0000256" key="1">
    <source>
        <dbReference type="ARBA" id="ARBA00009809"/>
    </source>
</evidence>
<dbReference type="PANTHER" id="PTHR23421">
    <property type="entry name" value="BETA-GALACTOSIDASE RELATED"/>
    <property type="match status" value="1"/>
</dbReference>
<organism evidence="7 8">
    <name type="scientific">Microbacterium suwonense</name>
    <dbReference type="NCBI Taxonomy" id="683047"/>
    <lineage>
        <taxon>Bacteria</taxon>
        <taxon>Bacillati</taxon>
        <taxon>Actinomycetota</taxon>
        <taxon>Actinomycetes</taxon>
        <taxon>Micrococcales</taxon>
        <taxon>Microbacteriaceae</taxon>
        <taxon>Microbacterium</taxon>
    </lineage>
</organism>
<dbReference type="Pfam" id="PF01301">
    <property type="entry name" value="Glyco_hydro_35"/>
    <property type="match status" value="1"/>
</dbReference>
<sequence>MSSASLTWRDGQLFRGGEPHRILSGAVHYFRIHPDQWEDRLRRLAAMGANTVDTYVAWNFHERTEGEFDFTGWRDVARFIRIAGAIGLDVFVRPSPYICAEWSNGGIPFWLAGRVRALRTSDAGFLAAVDAWYDALIPQLEPLQAVHGGPIRLIQVENEYGSYGSDASYLAHLRDGLRARGLVEMLTTADGTTADMVRNGSVGGSMGTFTFGTGVALAQQLRRDGQHLMCSELWGGWFDHWGEQHHVRSAESMIGTVSELLDAGGSVSVYMAHGGTNFGLWAGANHDGVIQPTVTSYDSDAPIGEDGTLNAKFHALRAAFAPYHSAPLPDVPEDPEHQPAASVPLVPTASLLEVVRAQLVVATAPQPLSYEQLGAEDGIVAYSADVQFEADAELTLLELRDRATIFLDDERLGTIEHDGEQSLALPTAGGAGRLTIVVESLGRINYGPLTGEHKGILGGVLIGRRFQHGWEHRMLPRDVAPTQAGDVAPVPAGTDGLATASVTVSRPLDAWIAVPGSAKGMVWLNGFLLGRYWERGPQVTLYAPGPLWREGDNEIVVLDTDRLGATVEIREAPDYGPREEFVGS</sequence>
<dbReference type="PIRSF" id="PIRSF006336">
    <property type="entry name" value="B-gal"/>
    <property type="match status" value="1"/>
</dbReference>
<dbReference type="InterPro" id="IPR008979">
    <property type="entry name" value="Galactose-bd-like_sf"/>
</dbReference>
<dbReference type="Proteomes" id="UP001321543">
    <property type="component" value="Chromosome"/>
</dbReference>
<dbReference type="InterPro" id="IPR017853">
    <property type="entry name" value="GH"/>
</dbReference>
<dbReference type="Pfam" id="PF21317">
    <property type="entry name" value="BetaGal_ABD_1"/>
    <property type="match status" value="1"/>
</dbReference>
<feature type="domain" description="Beta-galactosidase galactose-binding" evidence="6">
    <location>
        <begin position="500"/>
        <end position="553"/>
    </location>
</feature>
<protein>
    <submittedName>
        <fullName evidence="7">Beta-galactosidase</fullName>
    </submittedName>
</protein>
<reference evidence="8" key="1">
    <citation type="journal article" date="2019" name="Int. J. Syst. Evol. Microbiol.">
        <title>The Global Catalogue of Microorganisms (GCM) 10K type strain sequencing project: providing services to taxonomists for standard genome sequencing and annotation.</title>
        <authorList>
            <consortium name="The Broad Institute Genomics Platform"/>
            <consortium name="The Broad Institute Genome Sequencing Center for Infectious Disease"/>
            <person name="Wu L."/>
            <person name="Ma J."/>
        </authorList>
    </citation>
    <scope>NUCLEOTIDE SEQUENCE [LARGE SCALE GENOMIC DNA]</scope>
    <source>
        <strain evidence="8">NBRC 106310</strain>
    </source>
</reference>
<evidence type="ECO:0000256" key="2">
    <source>
        <dbReference type="ARBA" id="ARBA00022801"/>
    </source>
</evidence>
<evidence type="ECO:0000259" key="4">
    <source>
        <dbReference type="Pfam" id="PF01301"/>
    </source>
</evidence>
<name>A0ABN6X693_9MICO</name>
<evidence type="ECO:0000259" key="5">
    <source>
        <dbReference type="Pfam" id="PF21317"/>
    </source>
</evidence>
<dbReference type="EMBL" id="AP027728">
    <property type="protein sequence ID" value="BDZ39720.1"/>
    <property type="molecule type" value="Genomic_DNA"/>
</dbReference>
<dbReference type="RefSeq" id="WP_286300059.1">
    <property type="nucleotide sequence ID" value="NZ_AP027728.1"/>
</dbReference>
<feature type="domain" description="Beta-galactosidase 1-like first all-beta" evidence="5">
    <location>
        <begin position="367"/>
        <end position="474"/>
    </location>
</feature>
<accession>A0ABN6X693</accession>
<dbReference type="InterPro" id="IPR026283">
    <property type="entry name" value="B-gal_1-like"/>
</dbReference>
<dbReference type="InterPro" id="IPR048913">
    <property type="entry name" value="BetaGal_gal-bd"/>
</dbReference>
<dbReference type="SUPFAM" id="SSF49785">
    <property type="entry name" value="Galactose-binding domain-like"/>
    <property type="match status" value="1"/>
</dbReference>
<evidence type="ECO:0000259" key="6">
    <source>
        <dbReference type="Pfam" id="PF21467"/>
    </source>
</evidence>
<comment type="similarity">
    <text evidence="1">Belongs to the glycosyl hydrolase 35 family.</text>
</comment>
<dbReference type="PRINTS" id="PR00742">
    <property type="entry name" value="GLHYDRLASE35"/>
</dbReference>
<evidence type="ECO:0000256" key="3">
    <source>
        <dbReference type="ARBA" id="ARBA00023295"/>
    </source>
</evidence>
<dbReference type="InterPro" id="IPR048912">
    <property type="entry name" value="BetaGal1-like_ABD1"/>
</dbReference>
<evidence type="ECO:0000313" key="7">
    <source>
        <dbReference type="EMBL" id="BDZ39720.1"/>
    </source>
</evidence>
<gene>
    <name evidence="7" type="ORF">GCM10025863_23340</name>
</gene>